<accession>A0ACC2VSL7</accession>
<gene>
    <name evidence="1" type="ORF">QFC21_002768</name>
</gene>
<sequence>MADLAAHKTYAAEYSGLLSSLWITLGVGGACILGFEILSRIPRRRGREGPRFKHGTRSWLQDLFRTSGHWKKRRKRQSYRGLWSRLSMETEAHELQTRNRSDVKAVPLIVISGGKNDDSAEARARKVQERLGSQEAWEFGYMYQPRAWNAVQPAEPLPVLLPLHLEYAPDTEAKSSMLRAGLTISGSTGERKWLWVHVILAYWLSTTWVLTLIWIVWGVLMYRKRQIAEQRLQLHKTAATCKAKSRPNSKREKSEASVLRQSVTRDELSMPTQAVNLTRSDLVDSTLASTSASTSNPSDNNQPTEGLGLDAPGYKRFRTILVTNIPPLMRNETTLAEYFTEHLSKNKASNEWKEIVPDFVKRQLDRTQEFVTTPRGSFQEERDPGSRAGSILNGETGATQGRTGSIMNGAPGIAQGLGLRTLAFFGEFDNSIVEDVILVRKLGELGALRQRRDDVVARLETAHVRLVKRILKDMMKHHLSILERDEDQVDTEKRDPEQILRMADRLKLYKTIRPFLPSEECESAADGSRETSPFATIWEASTSKTVNAPLIDFLASKLKIITEAMEALKEKPITDFTVSSSAFVTFKSAKLARRALKELSTHPLYAMGCRTQAAPDYSDLIWPRLNRSVFRADQVRGWVIAIVLFLITLLWIFPVSAICGLASITTISNLIPVLANYLDRHSTAASFVENVVPILLVAGLTIAVCPLLLLVANKAETLICGYQVHNSVMWRNWLFLEINVVIFFTVGKGVIQGYIFSKLPSAQNVLSDVASAFPAAAPYYASYLLLQTVIQSFFELFRLGLPILFYIFSTSRAITPRKRAQRLAHSTISWFFSIPNSLLAMGIVNLFTIYNSLVLPFAFVYYAFSFINYKRSMLWVYGRRYENNGRRNCVRYIRYSLDCLMVTQFSLLAFMILVKKKELAALSGVMLPLTVLAKLAGTRLVKFRFDRLRQMEADQIDEVREGKARTVSHVVKAPEKLWFRLIAGPWRFLDRYFTLPPLTHVSVPQLFVQWHQPILPPTTTLEIPDAVVGHPYSSEWDDIPSRDRMQSYRHQPWYYDAVQKFLWLPRDPLSTLDLEDTVEASLCLVTSQADQGLRHVKPIPSTPSETDEKISVKQPPQPMPRLTSGQSQIGTAVEDEDDLEDDPQTNLIGRTSRRVVRLLSHRRPQREDPSSALPKRRFTRINSHRYRSASVRRHSVNIVSNEATMAAAAKEEFAELEKLRAHEQKEREAEIRAQDMDATHPIAWYKAPFRSQS</sequence>
<protein>
    <submittedName>
        <fullName evidence="1">Uncharacterized protein</fullName>
    </submittedName>
</protein>
<proteinExistence type="predicted"/>
<keyword evidence="2" id="KW-1185">Reference proteome</keyword>
<evidence type="ECO:0000313" key="1">
    <source>
        <dbReference type="EMBL" id="KAJ9102368.1"/>
    </source>
</evidence>
<dbReference type="Proteomes" id="UP001227268">
    <property type="component" value="Unassembled WGS sequence"/>
</dbReference>
<reference evidence="1" key="1">
    <citation type="submission" date="2023-04" db="EMBL/GenBank/DDBJ databases">
        <title>Draft Genome sequencing of Naganishia species isolated from polar environments using Oxford Nanopore Technology.</title>
        <authorList>
            <person name="Leo P."/>
            <person name="Venkateswaran K."/>
        </authorList>
    </citation>
    <scope>NUCLEOTIDE SEQUENCE</scope>
    <source>
        <strain evidence="1">MNA-CCFEE 5423</strain>
    </source>
</reference>
<comment type="caution">
    <text evidence="1">The sequence shown here is derived from an EMBL/GenBank/DDBJ whole genome shotgun (WGS) entry which is preliminary data.</text>
</comment>
<organism evidence="1 2">
    <name type="scientific">Naganishia friedmannii</name>
    <dbReference type="NCBI Taxonomy" id="89922"/>
    <lineage>
        <taxon>Eukaryota</taxon>
        <taxon>Fungi</taxon>
        <taxon>Dikarya</taxon>
        <taxon>Basidiomycota</taxon>
        <taxon>Agaricomycotina</taxon>
        <taxon>Tremellomycetes</taxon>
        <taxon>Filobasidiales</taxon>
        <taxon>Filobasidiaceae</taxon>
        <taxon>Naganishia</taxon>
    </lineage>
</organism>
<name>A0ACC2VSL7_9TREE</name>
<dbReference type="EMBL" id="JASBWT010000008">
    <property type="protein sequence ID" value="KAJ9102368.1"/>
    <property type="molecule type" value="Genomic_DNA"/>
</dbReference>
<evidence type="ECO:0000313" key="2">
    <source>
        <dbReference type="Proteomes" id="UP001227268"/>
    </source>
</evidence>